<comment type="caution">
    <text evidence="12">Was originally thought to be a dihydrodipicolinate synthase (DHDPS), catalyzing the condensation of (S)-aspartate-beta-semialdehyde [(S)-ASA] and pyruvate to dihydrodipicolinate (DHDP). However, it was shown in E.coli that the product of the enzymatic reaction is not dihydrodipicolinate but in fact (4S)-4-hydroxy-2,3,4,5-tetrahydro-(2S)-dipicolinic acid (HTPA), and that the consecutive dehydration reaction leading to DHDP is not spontaneous but catalyzed by DapB.</text>
</comment>
<feature type="binding site" evidence="12">
    <location>
        <position position="203"/>
    </location>
    <ligand>
        <name>pyruvate</name>
        <dbReference type="ChEBI" id="CHEBI:15361"/>
    </ligand>
</feature>
<dbReference type="PIRSF" id="PIRSF001365">
    <property type="entry name" value="DHDPS"/>
    <property type="match status" value="1"/>
</dbReference>
<evidence type="ECO:0000256" key="13">
    <source>
        <dbReference type="PIRNR" id="PIRNR001365"/>
    </source>
</evidence>
<keyword evidence="6 12" id="KW-0028">Amino-acid biosynthesis</keyword>
<dbReference type="Proteomes" id="UP001596302">
    <property type="component" value="Unassembled WGS sequence"/>
</dbReference>
<keyword evidence="15" id="KW-1185">Reference proteome</keyword>
<dbReference type="InterPro" id="IPR013785">
    <property type="entry name" value="Aldolase_TIM"/>
</dbReference>
<evidence type="ECO:0000256" key="6">
    <source>
        <dbReference type="ARBA" id="ARBA00022605"/>
    </source>
</evidence>
<evidence type="ECO:0000256" key="5">
    <source>
        <dbReference type="ARBA" id="ARBA00022490"/>
    </source>
</evidence>
<comment type="catalytic activity">
    <reaction evidence="11 12">
        <text>L-aspartate 4-semialdehyde + pyruvate = (2S,4S)-4-hydroxy-2,3,4,5-tetrahydrodipicolinate + H2O + H(+)</text>
        <dbReference type="Rhea" id="RHEA:34171"/>
        <dbReference type="ChEBI" id="CHEBI:15361"/>
        <dbReference type="ChEBI" id="CHEBI:15377"/>
        <dbReference type="ChEBI" id="CHEBI:15378"/>
        <dbReference type="ChEBI" id="CHEBI:67139"/>
        <dbReference type="ChEBI" id="CHEBI:537519"/>
        <dbReference type="EC" id="4.3.3.7"/>
    </reaction>
</comment>
<dbReference type="InterPro" id="IPR002220">
    <property type="entry name" value="DapA-like"/>
</dbReference>
<dbReference type="RefSeq" id="WP_379587643.1">
    <property type="nucleotide sequence ID" value="NZ_JBHSQW010000044.1"/>
</dbReference>
<accession>A0ABW1J7H1</accession>
<dbReference type="HAMAP" id="MF_00418">
    <property type="entry name" value="DapA"/>
    <property type="match status" value="1"/>
</dbReference>
<dbReference type="SMART" id="SM01130">
    <property type="entry name" value="DHDPS"/>
    <property type="match status" value="1"/>
</dbReference>
<dbReference type="InterPro" id="IPR005263">
    <property type="entry name" value="DapA"/>
</dbReference>
<dbReference type="EC" id="4.3.3.7" evidence="4 12"/>
<evidence type="ECO:0000256" key="4">
    <source>
        <dbReference type="ARBA" id="ARBA00012086"/>
    </source>
</evidence>
<comment type="subcellular location">
    <subcellularLocation>
        <location evidence="12">Cytoplasm</location>
    </subcellularLocation>
</comment>
<evidence type="ECO:0000313" key="15">
    <source>
        <dbReference type="Proteomes" id="UP001596302"/>
    </source>
</evidence>
<keyword evidence="5 12" id="KW-0963">Cytoplasm</keyword>
<dbReference type="Gene3D" id="3.20.20.70">
    <property type="entry name" value="Aldolase class I"/>
    <property type="match status" value="1"/>
</dbReference>
<dbReference type="PANTHER" id="PTHR12128:SF66">
    <property type="entry name" value="4-HYDROXY-2-OXOGLUTARATE ALDOLASE, MITOCHONDRIAL"/>
    <property type="match status" value="1"/>
</dbReference>
<feature type="site" description="Part of a proton relay during catalysis" evidence="12">
    <location>
        <position position="107"/>
    </location>
</feature>
<keyword evidence="9 12" id="KW-0456">Lyase</keyword>
<comment type="caution">
    <text evidence="14">The sequence shown here is derived from an EMBL/GenBank/DDBJ whole genome shotgun (WGS) entry which is preliminary data.</text>
</comment>
<comment type="pathway">
    <text evidence="2 12">Amino-acid biosynthesis; L-lysine biosynthesis via DAP pathway; (S)-tetrahydrodipicolinate from L-aspartate: step 3/4.</text>
</comment>
<feature type="site" description="Part of a proton relay during catalysis" evidence="12">
    <location>
        <position position="44"/>
    </location>
</feature>
<comment type="function">
    <text evidence="1 12">Catalyzes the condensation of (S)-aspartate-beta-semialdehyde [(S)-ASA] and pyruvate to 4-hydroxy-tetrahydrodipicolinate (HTPA).</text>
</comment>
<dbReference type="PROSITE" id="PS00665">
    <property type="entry name" value="DHDPS_1"/>
    <property type="match status" value="1"/>
</dbReference>
<reference evidence="15" key="1">
    <citation type="journal article" date="2019" name="Int. J. Syst. Evol. Microbiol.">
        <title>The Global Catalogue of Microorganisms (GCM) 10K type strain sequencing project: providing services to taxonomists for standard genome sequencing and annotation.</title>
        <authorList>
            <consortium name="The Broad Institute Genomics Platform"/>
            <consortium name="The Broad Institute Genome Sequencing Center for Infectious Disease"/>
            <person name="Wu L."/>
            <person name="Ma J."/>
        </authorList>
    </citation>
    <scope>NUCLEOTIDE SEQUENCE [LARGE SCALE GENOMIC DNA]</scope>
    <source>
        <strain evidence="15">CCM 8391</strain>
    </source>
</reference>
<evidence type="ECO:0000313" key="14">
    <source>
        <dbReference type="EMBL" id="MFC5996813.1"/>
    </source>
</evidence>
<evidence type="ECO:0000256" key="11">
    <source>
        <dbReference type="ARBA" id="ARBA00047836"/>
    </source>
</evidence>
<evidence type="ECO:0000256" key="3">
    <source>
        <dbReference type="ARBA" id="ARBA00007592"/>
    </source>
</evidence>
<dbReference type="InterPro" id="IPR020624">
    <property type="entry name" value="Schiff_base-form_aldolases_CS"/>
</dbReference>
<dbReference type="PANTHER" id="PTHR12128">
    <property type="entry name" value="DIHYDRODIPICOLINATE SYNTHASE"/>
    <property type="match status" value="1"/>
</dbReference>
<dbReference type="PRINTS" id="PR00146">
    <property type="entry name" value="DHPICSNTHASE"/>
</dbReference>
<dbReference type="InterPro" id="IPR020625">
    <property type="entry name" value="Schiff_base-form_aldolases_AS"/>
</dbReference>
<dbReference type="SUPFAM" id="SSF51569">
    <property type="entry name" value="Aldolase"/>
    <property type="match status" value="1"/>
</dbReference>
<feature type="binding site" evidence="12">
    <location>
        <position position="45"/>
    </location>
    <ligand>
        <name>pyruvate</name>
        <dbReference type="ChEBI" id="CHEBI:15361"/>
    </ligand>
</feature>
<comment type="similarity">
    <text evidence="3 12 13">Belongs to the DapA family.</text>
</comment>
<dbReference type="Pfam" id="PF00701">
    <property type="entry name" value="DHDPS"/>
    <property type="match status" value="1"/>
</dbReference>
<proteinExistence type="inferred from homology"/>
<evidence type="ECO:0000256" key="1">
    <source>
        <dbReference type="ARBA" id="ARBA00003294"/>
    </source>
</evidence>
<evidence type="ECO:0000256" key="7">
    <source>
        <dbReference type="ARBA" id="ARBA00022915"/>
    </source>
</evidence>
<name>A0ABW1J7H1_9PSEU</name>
<evidence type="ECO:0000256" key="12">
    <source>
        <dbReference type="HAMAP-Rule" id="MF_00418"/>
    </source>
</evidence>
<comment type="subunit">
    <text evidence="12">Homotetramer; dimer of dimers.</text>
</comment>
<evidence type="ECO:0000256" key="10">
    <source>
        <dbReference type="ARBA" id="ARBA00023270"/>
    </source>
</evidence>
<dbReference type="NCBIfam" id="TIGR00674">
    <property type="entry name" value="dapA"/>
    <property type="match status" value="1"/>
</dbReference>
<dbReference type="EMBL" id="JBHSQW010000044">
    <property type="protein sequence ID" value="MFC5996813.1"/>
    <property type="molecule type" value="Genomic_DNA"/>
</dbReference>
<evidence type="ECO:0000256" key="8">
    <source>
        <dbReference type="ARBA" id="ARBA00023154"/>
    </source>
</evidence>
<keyword evidence="10 12" id="KW-0704">Schiff base</keyword>
<feature type="active site" description="Schiff-base intermediate with substrate" evidence="12">
    <location>
        <position position="161"/>
    </location>
</feature>
<protein>
    <recommendedName>
        <fullName evidence="4 12">4-hydroxy-tetrahydrodipicolinate synthase</fullName>
        <shortName evidence="12">HTPA synthase</shortName>
        <ecNumber evidence="4 12">4.3.3.7</ecNumber>
    </recommendedName>
</protein>
<organism evidence="14 15">
    <name type="scientific">Pseudonocardia hispaniensis</name>
    <dbReference type="NCBI Taxonomy" id="904933"/>
    <lineage>
        <taxon>Bacteria</taxon>
        <taxon>Bacillati</taxon>
        <taxon>Actinomycetota</taxon>
        <taxon>Actinomycetes</taxon>
        <taxon>Pseudonocardiales</taxon>
        <taxon>Pseudonocardiaceae</taxon>
        <taxon>Pseudonocardia</taxon>
    </lineage>
</organism>
<feature type="active site" description="Proton donor/acceptor" evidence="12">
    <location>
        <position position="133"/>
    </location>
</feature>
<keyword evidence="8 12" id="KW-0457">Lysine biosynthesis</keyword>
<evidence type="ECO:0000256" key="9">
    <source>
        <dbReference type="ARBA" id="ARBA00023239"/>
    </source>
</evidence>
<keyword evidence="7 12" id="KW-0220">Diaminopimelate biosynthesis</keyword>
<sequence>MITGSIVALVTPMRADGSVDHEALAKLVDRTIEAGTSAIVSVGTTGESATLDVDEHTDVIRRTIDVAGGRVPIIAGTGANSTTEAIHLTQAAKEVGADAALLVTPYYNKPPQEGLYRHFRAIAEAVDIPQILYNVPGRTACDMLPATVARLAAVPNIVGIKEALGDLGRVRDLVALGLEDFALYSGDDATARESMLAGFHGNISVTANVAPEGMAKMCAAAIAGDAETAGAIDAELADLHRTLFLQPNPIPVKWALAELGLMGGGIRLPLVPLEEAHQPAVRAALRTAGLLG</sequence>
<gene>
    <name evidence="12 14" type="primary">dapA</name>
    <name evidence="14" type="ORF">ACFQE5_21630</name>
</gene>
<dbReference type="PROSITE" id="PS00666">
    <property type="entry name" value="DHDPS_2"/>
    <property type="match status" value="1"/>
</dbReference>
<dbReference type="GO" id="GO:0008840">
    <property type="term" value="F:4-hydroxy-tetrahydrodipicolinate synthase activity"/>
    <property type="evidence" value="ECO:0007669"/>
    <property type="project" value="UniProtKB-EC"/>
</dbReference>
<evidence type="ECO:0000256" key="2">
    <source>
        <dbReference type="ARBA" id="ARBA00005120"/>
    </source>
</evidence>
<dbReference type="CDD" id="cd00950">
    <property type="entry name" value="DHDPS"/>
    <property type="match status" value="1"/>
</dbReference>